<reference evidence="1 2" key="1">
    <citation type="submission" date="2018-09" db="EMBL/GenBank/DDBJ databases">
        <title>Insights into the microbiota of Asian seabass (Lates calcarifer) with tenacibaculosis symptoms and description of sp. nov. Tenacibaculum singaporense.</title>
        <authorList>
            <person name="Miyake S."/>
            <person name="Soh M."/>
            <person name="Azman M.N."/>
            <person name="Ngoh S.Y."/>
            <person name="Orban L."/>
            <person name="Seedorf H."/>
        </authorList>
    </citation>
    <scope>NUCLEOTIDE SEQUENCE [LARGE SCALE GENOMIC DNA]</scope>
    <source>
        <strain evidence="1 2">DSM 13764</strain>
    </source>
</reference>
<dbReference type="EMBL" id="CP032544">
    <property type="protein sequence ID" value="AZJ33793.1"/>
    <property type="molecule type" value="Genomic_DNA"/>
</dbReference>
<evidence type="ECO:0000313" key="2">
    <source>
        <dbReference type="Proteomes" id="UP000269693"/>
    </source>
</evidence>
<organism evidence="1 2">
    <name type="scientific">Tenacibaculum mesophilum</name>
    <dbReference type="NCBI Taxonomy" id="104268"/>
    <lineage>
        <taxon>Bacteria</taxon>
        <taxon>Pseudomonadati</taxon>
        <taxon>Bacteroidota</taxon>
        <taxon>Flavobacteriia</taxon>
        <taxon>Flavobacteriales</taxon>
        <taxon>Flavobacteriaceae</taxon>
        <taxon>Tenacibaculum</taxon>
    </lineage>
</organism>
<name>A0ABM7CIY0_9FLAO</name>
<gene>
    <name evidence="1" type="ORF">D6200_14950</name>
</gene>
<proteinExistence type="predicted"/>
<sequence length="67" mass="8023">MNKNARKRKVTYQKKITMAIKKYKKDNYTAKELYTYVQVDLLHSYLLALPATIHHNNKNRTLKAREN</sequence>
<evidence type="ECO:0000313" key="1">
    <source>
        <dbReference type="EMBL" id="AZJ33793.1"/>
    </source>
</evidence>
<keyword evidence="2" id="KW-1185">Reference proteome</keyword>
<protein>
    <submittedName>
        <fullName evidence="1">Uncharacterized protein</fullName>
    </submittedName>
</protein>
<accession>A0ABM7CIY0</accession>
<dbReference type="Proteomes" id="UP000269693">
    <property type="component" value="Chromosome"/>
</dbReference>